<dbReference type="Gene3D" id="3.40.50.150">
    <property type="entry name" value="Vaccinia Virus protein VP39"/>
    <property type="match status" value="1"/>
</dbReference>
<gene>
    <name evidence="2" type="ORF">LAMO00422_LOCUS7027</name>
</gene>
<dbReference type="CDD" id="cd02440">
    <property type="entry name" value="AdoMet_MTases"/>
    <property type="match status" value="1"/>
</dbReference>
<dbReference type="Pfam" id="PF13847">
    <property type="entry name" value="Methyltransf_31"/>
    <property type="match status" value="1"/>
</dbReference>
<reference evidence="2" key="1">
    <citation type="submission" date="2021-01" db="EMBL/GenBank/DDBJ databases">
        <authorList>
            <person name="Corre E."/>
            <person name="Pelletier E."/>
            <person name="Niang G."/>
            <person name="Scheremetjew M."/>
            <person name="Finn R."/>
            <person name="Kale V."/>
            <person name="Holt S."/>
            <person name="Cochrane G."/>
            <person name="Meng A."/>
            <person name="Brown T."/>
            <person name="Cohen L."/>
        </authorList>
    </citation>
    <scope>NUCLEOTIDE SEQUENCE</scope>
    <source>
        <strain evidence="2">CCMP2058</strain>
    </source>
</reference>
<proteinExistence type="predicted"/>
<accession>A0A7S0GVI8</accession>
<dbReference type="InterPro" id="IPR025714">
    <property type="entry name" value="Methyltranfer_dom"/>
</dbReference>
<feature type="domain" description="Methyltransferase" evidence="1">
    <location>
        <begin position="99"/>
        <end position="244"/>
    </location>
</feature>
<dbReference type="AlphaFoldDB" id="A0A7S0GVI8"/>
<dbReference type="PANTHER" id="PTHR44068:SF11">
    <property type="entry name" value="GERANYL DIPHOSPHATE 2-C-METHYLTRANSFERASE"/>
    <property type="match status" value="1"/>
</dbReference>
<organism evidence="2">
    <name type="scientific">Amorphochlora amoebiformis</name>
    <dbReference type="NCBI Taxonomy" id="1561963"/>
    <lineage>
        <taxon>Eukaryota</taxon>
        <taxon>Sar</taxon>
        <taxon>Rhizaria</taxon>
        <taxon>Cercozoa</taxon>
        <taxon>Chlorarachniophyceae</taxon>
        <taxon>Amorphochlora</taxon>
    </lineage>
</organism>
<protein>
    <recommendedName>
        <fullName evidence="1">Methyltransferase domain-containing protein</fullName>
    </recommendedName>
</protein>
<name>A0A7S0GVI8_9EUKA</name>
<evidence type="ECO:0000259" key="1">
    <source>
        <dbReference type="Pfam" id="PF13847"/>
    </source>
</evidence>
<dbReference type="PANTHER" id="PTHR44068">
    <property type="entry name" value="ZGC:194242"/>
    <property type="match status" value="1"/>
</dbReference>
<dbReference type="InterPro" id="IPR029063">
    <property type="entry name" value="SAM-dependent_MTases_sf"/>
</dbReference>
<dbReference type="EMBL" id="HBEM01010015">
    <property type="protein sequence ID" value="CAD8443004.1"/>
    <property type="molecule type" value="Transcribed_RNA"/>
</dbReference>
<evidence type="ECO:0000313" key="2">
    <source>
        <dbReference type="EMBL" id="CAD8443004.1"/>
    </source>
</evidence>
<sequence length="310" mass="34860">MPIETVVRETDFCLRRRQNSEFSNCFSANMTEIKGYADVDEYYSSNNTDKAYTTCWGEGNIHFGFFPHLVSSENPVLSFEKAAEELTKQMIQLGDIGRKSKVLDLGCGYGKPACDIAVSHPDAEVWGVDLNEMHIKKAKALARSRKLTNCNFIVGSFTDLPEEINKQNGSFTHVWSQVAWCHAHDSLPAILKQAHGALQKGGKLCVNDFLGTDDKVNERTKENVWSRLKLKSLLGHDKWKKAVEKAGFEIEIYREWDKHMQHGYLELAKAAEKYNCKCSDGNPLSAKYAESALAADNNQIGMNFCIAHKV</sequence>
<dbReference type="InterPro" id="IPR050447">
    <property type="entry name" value="Erg6_SMT_methyltransf"/>
</dbReference>
<dbReference type="SUPFAM" id="SSF53335">
    <property type="entry name" value="S-adenosyl-L-methionine-dependent methyltransferases"/>
    <property type="match status" value="1"/>
</dbReference>